<reference evidence="2 3" key="1">
    <citation type="submission" date="2017-01" db="EMBL/GenBank/DDBJ databases">
        <title>First insights into the biology of 'candidatus Vampirococcus archaeovorus'.</title>
        <authorList>
            <person name="Kizina J."/>
            <person name="Jordan S."/>
            <person name="Stueber K."/>
            <person name="Reinhardt R."/>
            <person name="Harder J."/>
        </authorList>
    </citation>
    <scope>NUCLEOTIDE SEQUENCE [LARGE SCALE GENOMIC DNA]</scope>
    <source>
        <strain evidence="2 3">LiM</strain>
    </source>
</reference>
<gene>
    <name evidence="2" type="ORF">BU251_07170</name>
</gene>
<sequence>MAAGPTGAPRPDVGRAAGTTTAGVNSVDAGILGACHGFDEDAGAGTGTDVAADGALIGVLEISSCVT</sequence>
<name>A0A410P608_VELA1</name>
<feature type="region of interest" description="Disordered" evidence="1">
    <location>
        <begin position="1"/>
        <end position="20"/>
    </location>
</feature>
<accession>A0A410P608</accession>
<protein>
    <submittedName>
        <fullName evidence="2">Uncharacterized protein</fullName>
    </submittedName>
</protein>
<dbReference type="AlphaFoldDB" id="A0A410P608"/>
<dbReference type="EMBL" id="CP019384">
    <property type="protein sequence ID" value="QAT17511.1"/>
    <property type="molecule type" value="Genomic_DNA"/>
</dbReference>
<organism evidence="2 3">
    <name type="scientific">Velamenicoccus archaeovorus</name>
    <dbReference type="NCBI Taxonomy" id="1930593"/>
    <lineage>
        <taxon>Bacteria</taxon>
        <taxon>Pseudomonadati</taxon>
        <taxon>Candidatus Omnitrophota</taxon>
        <taxon>Candidatus Velamenicoccus</taxon>
    </lineage>
</organism>
<keyword evidence="3" id="KW-1185">Reference proteome</keyword>
<dbReference type="KEGG" id="vai:BU251_07170"/>
<evidence type="ECO:0000256" key="1">
    <source>
        <dbReference type="SAM" id="MobiDB-lite"/>
    </source>
</evidence>
<dbReference type="Proteomes" id="UP000287243">
    <property type="component" value="Chromosome"/>
</dbReference>
<evidence type="ECO:0000313" key="3">
    <source>
        <dbReference type="Proteomes" id="UP000287243"/>
    </source>
</evidence>
<evidence type="ECO:0000313" key="2">
    <source>
        <dbReference type="EMBL" id="QAT17511.1"/>
    </source>
</evidence>
<proteinExistence type="predicted"/>